<dbReference type="GO" id="GO:0016887">
    <property type="term" value="F:ATP hydrolysis activity"/>
    <property type="evidence" value="ECO:0007669"/>
    <property type="project" value="InterPro"/>
</dbReference>
<sequence length="412" mass="47472">MPRKSKYIDPDSENEENDDEEEEIIEAPKEEEEEIQEEMPHKKRGPKKRTIKRIPITSFTLENSDTESDTEDKHEIFQSQKQTIYYTETNRNTLNTPWIEKYRPVNVNDLVLEQNTLNKIKKYINDKNMPNIIITGSPGIGKTTTILCIAKNLLGKYFDQMVLELNASDDRGIKTVQESIEYFCKKKINIEDGYAQHKIILLDEADHLTKKAQQSINNLMEQYHETTRFAFTCNNSPEIIEAIQSRCTIFRYSRLTNEQMNIRLKKICEIEKVKYSEDGLNAIVTTAQGDLRQAINILQITHNGYIDVIPENVYKLCDKPHPLIITNIIISCSKKDIKTALRYLDDLRNKGYSSSDISLSMVSTIKNIDKDIINEAIKIKYMNEISKSCLVISKGMNTPLQLTGCIASLCRN</sequence>
<reference evidence="6 7" key="1">
    <citation type="submission" date="2020-04" db="EMBL/GenBank/DDBJ databases">
        <title>Advantages and limits of metagenomic assembly and binning of a giant virus.</title>
        <authorList>
            <person name="Schulz F."/>
            <person name="Andreani J."/>
            <person name="Francis R."/>
            <person name="Boudjemaa H."/>
            <person name="Bou Khalil J.Y."/>
            <person name="Lee J."/>
            <person name="La Scola B."/>
            <person name="Woyke T."/>
        </authorList>
    </citation>
    <scope>NUCLEOTIDE SEQUENCE [LARGE SCALE GENOMIC DNA]</scope>
    <source>
        <strain evidence="6 7">FV1/VV64</strain>
    </source>
</reference>
<feature type="domain" description="AAA+ ATPase" evidence="5">
    <location>
        <begin position="128"/>
        <end position="256"/>
    </location>
</feature>
<dbReference type="GO" id="GO:0003689">
    <property type="term" value="F:DNA clamp loader activity"/>
    <property type="evidence" value="ECO:0007669"/>
    <property type="project" value="TreeGrafter"/>
</dbReference>
<evidence type="ECO:0000256" key="3">
    <source>
        <dbReference type="ARBA" id="ARBA00022840"/>
    </source>
</evidence>
<dbReference type="SMART" id="SM00382">
    <property type="entry name" value="AAA"/>
    <property type="match status" value="1"/>
</dbReference>
<evidence type="ECO:0000313" key="6">
    <source>
        <dbReference type="EMBL" id="QKF93859.1"/>
    </source>
</evidence>
<dbReference type="GO" id="GO:0005524">
    <property type="term" value="F:ATP binding"/>
    <property type="evidence" value="ECO:0007669"/>
    <property type="project" value="UniProtKB-KW"/>
</dbReference>
<dbReference type="SUPFAM" id="SSF48019">
    <property type="entry name" value="post-AAA+ oligomerization domain-like"/>
    <property type="match status" value="1"/>
</dbReference>
<dbReference type="InterPro" id="IPR027417">
    <property type="entry name" value="P-loop_NTPase"/>
</dbReference>
<evidence type="ECO:0000256" key="4">
    <source>
        <dbReference type="SAM" id="MobiDB-lite"/>
    </source>
</evidence>
<evidence type="ECO:0000313" key="7">
    <source>
        <dbReference type="Proteomes" id="UP001162001"/>
    </source>
</evidence>
<gene>
    <name evidence="6" type="ORF">Fadolivirus_1_401</name>
</gene>
<feature type="region of interest" description="Disordered" evidence="4">
    <location>
        <begin position="1"/>
        <end position="73"/>
    </location>
</feature>
<dbReference type="Gene3D" id="1.20.272.10">
    <property type="match status" value="1"/>
</dbReference>
<dbReference type="InterPro" id="IPR003593">
    <property type="entry name" value="AAA+_ATPase"/>
</dbReference>
<keyword evidence="3" id="KW-0067">ATP-binding</keyword>
<accession>A0A7D3QVS3</accession>
<evidence type="ECO:0000256" key="2">
    <source>
        <dbReference type="ARBA" id="ARBA00022741"/>
    </source>
</evidence>
<keyword evidence="1" id="KW-0235">DNA replication</keyword>
<dbReference type="Pfam" id="PF00004">
    <property type="entry name" value="AAA"/>
    <property type="match status" value="1"/>
</dbReference>
<proteinExistence type="predicted"/>
<dbReference type="GO" id="GO:0003677">
    <property type="term" value="F:DNA binding"/>
    <property type="evidence" value="ECO:0007669"/>
    <property type="project" value="InterPro"/>
</dbReference>
<keyword evidence="7" id="KW-1185">Reference proteome</keyword>
<dbReference type="InterPro" id="IPR013748">
    <property type="entry name" value="Rep_factorC_C"/>
</dbReference>
<evidence type="ECO:0000256" key="1">
    <source>
        <dbReference type="ARBA" id="ARBA00022705"/>
    </source>
</evidence>
<dbReference type="GO" id="GO:0006281">
    <property type="term" value="P:DNA repair"/>
    <property type="evidence" value="ECO:0007669"/>
    <property type="project" value="TreeGrafter"/>
</dbReference>
<dbReference type="InterPro" id="IPR003959">
    <property type="entry name" value="ATPase_AAA_core"/>
</dbReference>
<dbReference type="Gene3D" id="1.10.8.60">
    <property type="match status" value="1"/>
</dbReference>
<feature type="compositionally biased region" description="Acidic residues" evidence="4">
    <location>
        <begin position="10"/>
        <end position="37"/>
    </location>
</feature>
<dbReference type="Proteomes" id="UP001162001">
    <property type="component" value="Segment"/>
</dbReference>
<dbReference type="PANTHER" id="PTHR11669:SF5">
    <property type="entry name" value="REPLICATION FACTOR C SUBUNIT 2"/>
    <property type="match status" value="1"/>
</dbReference>
<dbReference type="CDD" id="cd18140">
    <property type="entry name" value="HLD_clamp_RFC"/>
    <property type="match status" value="1"/>
</dbReference>
<name>A0A7D3QVS3_9VIRU</name>
<dbReference type="InterPro" id="IPR050238">
    <property type="entry name" value="DNA_Rep/Repair_Clamp_Loader"/>
</dbReference>
<evidence type="ECO:0000259" key="5">
    <source>
        <dbReference type="SMART" id="SM00382"/>
    </source>
</evidence>
<dbReference type="GO" id="GO:0006261">
    <property type="term" value="P:DNA-templated DNA replication"/>
    <property type="evidence" value="ECO:0007669"/>
    <property type="project" value="TreeGrafter"/>
</dbReference>
<dbReference type="Pfam" id="PF08542">
    <property type="entry name" value="Rep_fac_C"/>
    <property type="match status" value="1"/>
</dbReference>
<dbReference type="Pfam" id="PF21960">
    <property type="entry name" value="RCF1-5-like_lid"/>
    <property type="match status" value="1"/>
</dbReference>
<protein>
    <submittedName>
        <fullName evidence="6">Replication factor C small subunit</fullName>
    </submittedName>
</protein>
<dbReference type="FunFam" id="1.10.8.60:FF:000012">
    <property type="entry name" value="Replication factor C subunit 4"/>
    <property type="match status" value="1"/>
</dbReference>
<feature type="compositionally biased region" description="Basic residues" evidence="4">
    <location>
        <begin position="41"/>
        <end position="52"/>
    </location>
</feature>
<dbReference type="InterPro" id="IPR047854">
    <property type="entry name" value="RFC_lid"/>
</dbReference>
<dbReference type="InterPro" id="IPR008921">
    <property type="entry name" value="DNA_pol3_clamp-load_cplx_C"/>
</dbReference>
<dbReference type="EMBL" id="MT418680">
    <property type="protein sequence ID" value="QKF93859.1"/>
    <property type="molecule type" value="Genomic_DNA"/>
</dbReference>
<organism evidence="6 7">
    <name type="scientific">Fadolivirus FV1/VV64</name>
    <dbReference type="NCBI Taxonomy" id="3070911"/>
    <lineage>
        <taxon>Viruses</taxon>
        <taxon>Varidnaviria</taxon>
        <taxon>Bamfordvirae</taxon>
        <taxon>Nucleocytoviricota</taxon>
        <taxon>Megaviricetes</taxon>
        <taxon>Imitervirales</taxon>
        <taxon>Mimiviridae</taxon>
        <taxon>Klosneuvirinae</taxon>
        <taxon>Fadolivirus</taxon>
        <taxon>Fadolivirus algeromassiliense</taxon>
    </lineage>
</organism>
<dbReference type="Gene3D" id="3.40.50.300">
    <property type="entry name" value="P-loop containing nucleotide triphosphate hydrolases"/>
    <property type="match status" value="1"/>
</dbReference>
<keyword evidence="2" id="KW-0547">Nucleotide-binding</keyword>
<dbReference type="PANTHER" id="PTHR11669">
    <property type="entry name" value="REPLICATION FACTOR C / DNA POLYMERASE III GAMMA-TAU SUBUNIT"/>
    <property type="match status" value="1"/>
</dbReference>
<dbReference type="CDD" id="cd00009">
    <property type="entry name" value="AAA"/>
    <property type="match status" value="1"/>
</dbReference>
<dbReference type="SUPFAM" id="SSF52540">
    <property type="entry name" value="P-loop containing nucleoside triphosphate hydrolases"/>
    <property type="match status" value="1"/>
</dbReference>